<accession>A0ACB7Z203</accession>
<proteinExistence type="predicted"/>
<protein>
    <submittedName>
        <fullName evidence="1">Uncharacterized protein</fullName>
    </submittedName>
</protein>
<organism evidence="1 2">
    <name type="scientific">Vaccinium darrowii</name>
    <dbReference type="NCBI Taxonomy" id="229202"/>
    <lineage>
        <taxon>Eukaryota</taxon>
        <taxon>Viridiplantae</taxon>
        <taxon>Streptophyta</taxon>
        <taxon>Embryophyta</taxon>
        <taxon>Tracheophyta</taxon>
        <taxon>Spermatophyta</taxon>
        <taxon>Magnoliopsida</taxon>
        <taxon>eudicotyledons</taxon>
        <taxon>Gunneridae</taxon>
        <taxon>Pentapetalae</taxon>
        <taxon>asterids</taxon>
        <taxon>Ericales</taxon>
        <taxon>Ericaceae</taxon>
        <taxon>Vaccinioideae</taxon>
        <taxon>Vaccinieae</taxon>
        <taxon>Vaccinium</taxon>
    </lineage>
</organism>
<dbReference type="EMBL" id="CM037154">
    <property type="protein sequence ID" value="KAH7859811.1"/>
    <property type="molecule type" value="Genomic_DNA"/>
</dbReference>
<dbReference type="Proteomes" id="UP000828048">
    <property type="component" value="Chromosome 4"/>
</dbReference>
<evidence type="ECO:0000313" key="1">
    <source>
        <dbReference type="EMBL" id="KAH7859811.1"/>
    </source>
</evidence>
<evidence type="ECO:0000313" key="2">
    <source>
        <dbReference type="Proteomes" id="UP000828048"/>
    </source>
</evidence>
<gene>
    <name evidence="1" type="ORF">Vadar_005760</name>
</gene>
<name>A0ACB7Z203_9ERIC</name>
<sequence>MCPSCSKPSRICLCTRIQTPSLNNSVGITILQHSLEQNHPLNSTRIATLGLKNLNVVSVSDVNFEAQFAIWPLNSNSEMGSYGSQVKINGSCFDYQETQNGDGYSSQFGSGLVTFTIRKSGVVSSFKHHWMLESQFQNPNNFDQFLTSSEVLDALSNGFVVKKWQNKQLSNGCVKTEETEEFGIRVPPGSALLFPSENAVGIEEIGFEVKNLIVLDGTWAKAKRVYNENPWLKVMPHLKLDLDKMSLYGEVRTQPRAGCLSTIESIVYALKELGEKSDGLDNLLDVFESMVGDQRRCMNERLSKISLS</sequence>
<comment type="caution">
    <text evidence="1">The sequence shown here is derived from an EMBL/GenBank/DDBJ whole genome shotgun (WGS) entry which is preliminary data.</text>
</comment>
<reference evidence="1 2" key="1">
    <citation type="journal article" date="2021" name="Hortic Res">
        <title>High-quality reference genome and annotation aids understanding of berry development for evergreen blueberry (Vaccinium darrowii).</title>
        <authorList>
            <person name="Yu J."/>
            <person name="Hulse-Kemp A.M."/>
            <person name="Babiker E."/>
            <person name="Staton M."/>
        </authorList>
    </citation>
    <scope>NUCLEOTIDE SEQUENCE [LARGE SCALE GENOMIC DNA]</scope>
    <source>
        <strain evidence="2">cv. NJ 8807/NJ 8810</strain>
        <tissue evidence="1">Young leaf</tissue>
    </source>
</reference>
<keyword evidence="2" id="KW-1185">Reference proteome</keyword>